<reference evidence="4" key="3">
    <citation type="submission" date="2015-06" db="UniProtKB">
        <authorList>
            <consortium name="EnsemblProtists"/>
        </authorList>
    </citation>
    <scope>IDENTIFICATION</scope>
    <source>
        <strain evidence="4">Emoy2</strain>
    </source>
</reference>
<gene>
    <name evidence="3" type="primary">HaRxL34b</name>
</gene>
<feature type="region of interest" description="Disordered" evidence="1">
    <location>
        <begin position="457"/>
        <end position="495"/>
    </location>
</feature>
<feature type="signal peptide" evidence="2">
    <location>
        <begin position="1"/>
        <end position="21"/>
    </location>
</feature>
<dbReference type="AlphaFoldDB" id="M4BXP3"/>
<evidence type="ECO:0000313" key="4">
    <source>
        <dbReference type="EnsemblProtists" id="HpaP811324"/>
    </source>
</evidence>
<dbReference type="EnsemblProtists" id="HpaT811324">
    <property type="protein sequence ID" value="HpaP811324"/>
    <property type="gene ID" value="HpaG811324"/>
</dbReference>
<organism evidence="4 5">
    <name type="scientific">Hyaloperonospora arabidopsidis (strain Emoy2)</name>
    <name type="common">Downy mildew agent</name>
    <name type="synonym">Peronospora arabidopsidis</name>
    <dbReference type="NCBI Taxonomy" id="559515"/>
    <lineage>
        <taxon>Eukaryota</taxon>
        <taxon>Sar</taxon>
        <taxon>Stramenopiles</taxon>
        <taxon>Oomycota</taxon>
        <taxon>Peronosporomycetes</taxon>
        <taxon>Peronosporales</taxon>
        <taxon>Peronosporaceae</taxon>
        <taxon>Hyaloperonospora</taxon>
    </lineage>
</organism>
<evidence type="ECO:0000313" key="5">
    <source>
        <dbReference type="Proteomes" id="UP000011713"/>
    </source>
</evidence>
<evidence type="ECO:0000313" key="3">
    <source>
        <dbReference type="EMBL" id="BAP68774.1"/>
    </source>
</evidence>
<proteinExistence type="evidence at transcript level"/>
<keyword evidence="2" id="KW-0732">Signal</keyword>
<protein>
    <submittedName>
        <fullName evidence="3">RxLR effector candidate protein</fullName>
    </submittedName>
</protein>
<dbReference type="HOGENOM" id="CLU_551493_0_0_1"/>
<feature type="chain" id="PRO_5009704549" evidence="2">
    <location>
        <begin position="22"/>
        <end position="495"/>
    </location>
</feature>
<accession>M4BXP3</accession>
<dbReference type="EMBL" id="AB922199">
    <property type="protein sequence ID" value="BAP68774.1"/>
    <property type="molecule type" value="mRNA"/>
</dbReference>
<sequence length="495" mass="55793">MHVSSSLVLAAVAVAACVASTSKISVDETSDAEPTDSFISAAEDRSAVPVNRLLKAPSNTKEEDRSTTPVMASITLKVLPSLQYLSKKMEKPLVLMKSLSEEEVKAIEALLERPRTLPTEDKTAIGALLEGSPPMLGTQKKETVDGLLERYLATESHDTKPKLAYYDSEDFERLQNSDNLAVDSFHTTYAAANPMAYMVLDRKMMSLNPTIEEAARYKMVEMAAEQEGRRLEDVAQAIFTEHENGWKHKTTQEMFSLLQLKEEGAHICATPNLEVLRMFIEADNKLHQTRHTLLEVLVTGFGGELAVARVLTRARVSVIYEPRALMLLYELFEPWKLRITPDGLVKNLEMENKPFSFDDFNILDAYVIFYPGSPYKNGFACLLAILGDRAFAIRIADMGAPDEEASLLLVQLCQTWLHRERSKPLEVYMDVFHPIKSVEVHRVNEVMLAYEEMWKNSKQPVQPQEPKQLPGHASHHSGNKNKKGKRRPNKKSRKH</sequence>
<evidence type="ECO:0000256" key="1">
    <source>
        <dbReference type="SAM" id="MobiDB-lite"/>
    </source>
</evidence>
<dbReference type="EMBL" id="JH598029">
    <property type="status" value="NOT_ANNOTATED_CDS"/>
    <property type="molecule type" value="Genomic_DNA"/>
</dbReference>
<keyword evidence="5" id="KW-1185">Reference proteome</keyword>
<dbReference type="InParanoid" id="M4BXP3"/>
<dbReference type="VEuPathDB" id="FungiDB:HpaG811324"/>
<dbReference type="Proteomes" id="UP000011713">
    <property type="component" value="Unassembled WGS sequence"/>
</dbReference>
<reference evidence="3" key="2">
    <citation type="journal article" date="2014" name="PLoS Pathog.">
        <title>Expression profiling during arabidopsis/downy mildew interaction reveals a highly-expressed effector that attenuates responses to salicylic acid.</title>
        <authorList>
            <person name="Asai S."/>
            <person name="Rallapalli G."/>
            <person name="Piquerez S.J.M."/>
            <person name="Caillaud M.C."/>
            <person name="Furzer O.J."/>
            <person name="Ishaque N."/>
            <person name="Wirthmueller L."/>
            <person name="Fabro G."/>
            <person name="Shirasu K."/>
            <person name="Jones J.D.G."/>
        </authorList>
    </citation>
    <scope>NUCLEOTIDE SEQUENCE</scope>
    <source>
        <strain evidence="3">Emoy2</strain>
    </source>
</reference>
<name>M4BXP3_HYAAE</name>
<reference evidence="5" key="1">
    <citation type="journal article" date="2010" name="Science">
        <title>Signatures of adaptation to obligate biotrophy in the Hyaloperonospora arabidopsidis genome.</title>
        <authorList>
            <person name="Baxter L."/>
            <person name="Tripathy S."/>
            <person name="Ishaque N."/>
            <person name="Boot N."/>
            <person name="Cabral A."/>
            <person name="Kemen E."/>
            <person name="Thines M."/>
            <person name="Ah-Fong A."/>
            <person name="Anderson R."/>
            <person name="Badejoko W."/>
            <person name="Bittner-Eddy P."/>
            <person name="Boore J.L."/>
            <person name="Chibucos M.C."/>
            <person name="Coates M."/>
            <person name="Dehal P."/>
            <person name="Delehaunty K."/>
            <person name="Dong S."/>
            <person name="Downton P."/>
            <person name="Dumas B."/>
            <person name="Fabro G."/>
            <person name="Fronick C."/>
            <person name="Fuerstenberg S.I."/>
            <person name="Fulton L."/>
            <person name="Gaulin E."/>
            <person name="Govers F."/>
            <person name="Hughes L."/>
            <person name="Humphray S."/>
            <person name="Jiang R.H."/>
            <person name="Judelson H."/>
            <person name="Kamoun S."/>
            <person name="Kyung K."/>
            <person name="Meijer H."/>
            <person name="Minx P."/>
            <person name="Morris P."/>
            <person name="Nelson J."/>
            <person name="Phuntumart V."/>
            <person name="Qutob D."/>
            <person name="Rehmany A."/>
            <person name="Rougon-Cardoso A."/>
            <person name="Ryden P."/>
            <person name="Torto-Alalibo T."/>
            <person name="Studholme D."/>
            <person name="Wang Y."/>
            <person name="Win J."/>
            <person name="Wood J."/>
            <person name="Clifton S.W."/>
            <person name="Rogers J."/>
            <person name="Van den Ackerveken G."/>
            <person name="Jones J.D."/>
            <person name="McDowell J.M."/>
            <person name="Beynon J."/>
            <person name="Tyler B.M."/>
        </authorList>
    </citation>
    <scope>NUCLEOTIDE SEQUENCE [LARGE SCALE GENOMIC DNA]</scope>
    <source>
        <strain evidence="5">Emoy2</strain>
    </source>
</reference>
<feature type="compositionally biased region" description="Basic residues" evidence="1">
    <location>
        <begin position="473"/>
        <end position="495"/>
    </location>
</feature>
<evidence type="ECO:0000256" key="2">
    <source>
        <dbReference type="SAM" id="SignalP"/>
    </source>
</evidence>